<dbReference type="KEGG" id="nah:F5544_45240"/>
<organism evidence="1 2">
    <name type="scientific">Nocardia arthritidis</name>
    <dbReference type="NCBI Taxonomy" id="228602"/>
    <lineage>
        <taxon>Bacteria</taxon>
        <taxon>Bacillati</taxon>
        <taxon>Actinomycetota</taxon>
        <taxon>Actinomycetes</taxon>
        <taxon>Mycobacteriales</taxon>
        <taxon>Nocardiaceae</taxon>
        <taxon>Nocardia</taxon>
    </lineage>
</organism>
<accession>A0A6G9YUS4</accession>
<evidence type="ECO:0000313" key="1">
    <source>
        <dbReference type="EMBL" id="QIS16851.1"/>
    </source>
</evidence>
<proteinExistence type="predicted"/>
<dbReference type="EMBL" id="CP046172">
    <property type="protein sequence ID" value="QIS16851.1"/>
    <property type="molecule type" value="Genomic_DNA"/>
</dbReference>
<protein>
    <recommendedName>
        <fullName evidence="3">DNA-directed RNA polymerase subunit beta</fullName>
    </recommendedName>
</protein>
<sequence length="172" mass="18290">MTGSETVPGGYAAAQDYTAVQDAIARCRGYRKDHGLYGVVDPALGRIMLEIGAIGAVVMPAPLGARVRDRLTAVGPVIAHPRSNRWTFLTGPTDNSYLDMNLFADLFRVCASVALPGTRIVLPSPTDERGGYRTWIALPDGDYRPALAEVVAVTRACAGGWREVTGSAVESV</sequence>
<dbReference type="AlphaFoldDB" id="A0A6G9YUS4"/>
<evidence type="ECO:0000313" key="2">
    <source>
        <dbReference type="Proteomes" id="UP000503540"/>
    </source>
</evidence>
<dbReference type="Proteomes" id="UP000503540">
    <property type="component" value="Chromosome"/>
</dbReference>
<name>A0A6G9YUS4_9NOCA</name>
<reference evidence="1 2" key="1">
    <citation type="journal article" date="2019" name="ACS Chem. Biol.">
        <title>Identification and Mobilization of a Cryptic Antibiotic Biosynthesis Gene Locus from a Human-Pathogenic Nocardia Isolate.</title>
        <authorList>
            <person name="Herisse M."/>
            <person name="Ishida K."/>
            <person name="Porter J.L."/>
            <person name="Howden B."/>
            <person name="Hertweck C."/>
            <person name="Stinear T.P."/>
            <person name="Pidot S.J."/>
        </authorList>
    </citation>
    <scope>NUCLEOTIDE SEQUENCE [LARGE SCALE GENOMIC DNA]</scope>
    <source>
        <strain evidence="1 2">AUSMDU00012717</strain>
    </source>
</reference>
<evidence type="ECO:0008006" key="3">
    <source>
        <dbReference type="Google" id="ProtNLM"/>
    </source>
</evidence>
<gene>
    <name evidence="1" type="ORF">F5544_45240</name>
</gene>
<keyword evidence="2" id="KW-1185">Reference proteome</keyword>
<dbReference type="RefSeq" id="WP_167478852.1">
    <property type="nucleotide sequence ID" value="NZ_CP046172.1"/>
</dbReference>